<evidence type="ECO:0000256" key="3">
    <source>
        <dbReference type="ARBA" id="ARBA00022692"/>
    </source>
</evidence>
<feature type="transmembrane region" description="Helical" evidence="8">
    <location>
        <begin position="169"/>
        <end position="186"/>
    </location>
</feature>
<dbReference type="PANTHER" id="PTHR12560:SF0">
    <property type="entry name" value="LD18904P"/>
    <property type="match status" value="1"/>
</dbReference>
<dbReference type="EMBL" id="KV453843">
    <property type="protein sequence ID" value="ODV89095.1"/>
    <property type="molecule type" value="Genomic_DNA"/>
</dbReference>
<proteinExistence type="inferred from homology"/>
<feature type="transmembrane region" description="Helical" evidence="8">
    <location>
        <begin position="308"/>
        <end position="331"/>
    </location>
</feature>
<evidence type="ECO:0000256" key="5">
    <source>
        <dbReference type="ARBA" id="ARBA00023136"/>
    </source>
</evidence>
<keyword evidence="5 6" id="KW-0472">Membrane</keyword>
<dbReference type="GO" id="GO:0016020">
    <property type="term" value="C:membrane"/>
    <property type="evidence" value="ECO:0007669"/>
    <property type="project" value="UniProtKB-SubCell"/>
</dbReference>
<dbReference type="OrthoDB" id="537032at2759"/>
<name>A0A1E4TBF5_9ASCO</name>
<dbReference type="Pfam" id="PF03798">
    <property type="entry name" value="TRAM_LAG1_CLN8"/>
    <property type="match status" value="1"/>
</dbReference>
<evidence type="ECO:0000313" key="10">
    <source>
        <dbReference type="EMBL" id="ODV89095.1"/>
    </source>
</evidence>
<organism evidence="10 11">
    <name type="scientific">Tortispora caseinolytica NRRL Y-17796</name>
    <dbReference type="NCBI Taxonomy" id="767744"/>
    <lineage>
        <taxon>Eukaryota</taxon>
        <taxon>Fungi</taxon>
        <taxon>Dikarya</taxon>
        <taxon>Ascomycota</taxon>
        <taxon>Saccharomycotina</taxon>
        <taxon>Trigonopsidomycetes</taxon>
        <taxon>Trigonopsidales</taxon>
        <taxon>Trigonopsidaceae</taxon>
        <taxon>Tortispora</taxon>
    </lineage>
</organism>
<dbReference type="PIRSF" id="PIRSF005225">
    <property type="entry name" value="LAG1_LAC1"/>
    <property type="match status" value="1"/>
</dbReference>
<feature type="transmembrane region" description="Helical" evidence="8">
    <location>
        <begin position="128"/>
        <end position="149"/>
    </location>
</feature>
<evidence type="ECO:0000256" key="6">
    <source>
        <dbReference type="PROSITE-ProRule" id="PRU00205"/>
    </source>
</evidence>
<feature type="region of interest" description="Disordered" evidence="7">
    <location>
        <begin position="1"/>
        <end position="21"/>
    </location>
</feature>
<dbReference type="Proteomes" id="UP000095023">
    <property type="component" value="Unassembled WGS sequence"/>
</dbReference>
<reference evidence="11" key="1">
    <citation type="submission" date="2016-02" db="EMBL/GenBank/DDBJ databases">
        <title>Comparative genomics of biotechnologically important yeasts.</title>
        <authorList>
            <consortium name="DOE Joint Genome Institute"/>
            <person name="Riley R."/>
            <person name="Haridas S."/>
            <person name="Wolfe K.H."/>
            <person name="Lopes M.R."/>
            <person name="Hittinger C.T."/>
            <person name="Goker M."/>
            <person name="Salamov A."/>
            <person name="Wisecaver J."/>
            <person name="Long T.M."/>
            <person name="Aerts A.L."/>
            <person name="Barry K."/>
            <person name="Choi C."/>
            <person name="Clum A."/>
            <person name="Coughlan A.Y."/>
            <person name="Deshpande S."/>
            <person name="Douglass A.P."/>
            <person name="Hanson S.J."/>
            <person name="Klenk H.-P."/>
            <person name="Labutti K."/>
            <person name="Lapidus A."/>
            <person name="Lindquist E."/>
            <person name="Lipzen A."/>
            <person name="Meier-Kolthoff J.P."/>
            <person name="Ohm R.A."/>
            <person name="Otillar R.P."/>
            <person name="Pangilinan J."/>
            <person name="Peng Y."/>
            <person name="Rokas A."/>
            <person name="Rosa C.A."/>
            <person name="Scheuner C."/>
            <person name="Sibirny A.A."/>
            <person name="Slot J.C."/>
            <person name="Stielow J.B."/>
            <person name="Sun H."/>
            <person name="Kurtzman C.P."/>
            <person name="Blackwell M."/>
            <person name="Jeffries T.W."/>
            <person name="Grigoriev I.V."/>
        </authorList>
    </citation>
    <scope>NUCLEOTIDE SEQUENCE [LARGE SCALE GENOMIC DNA]</scope>
    <source>
        <strain evidence="11">NRRL Y-17796</strain>
    </source>
</reference>
<keyword evidence="11" id="KW-1185">Reference proteome</keyword>
<accession>A0A1E4TBF5</accession>
<feature type="transmembrane region" description="Helical" evidence="8">
    <location>
        <begin position="73"/>
        <end position="94"/>
    </location>
</feature>
<evidence type="ECO:0000313" key="11">
    <source>
        <dbReference type="Proteomes" id="UP000095023"/>
    </source>
</evidence>
<dbReference type="InterPro" id="IPR016439">
    <property type="entry name" value="Lag1/Lac1-like"/>
</dbReference>
<evidence type="ECO:0000256" key="2">
    <source>
        <dbReference type="ARBA" id="ARBA00009808"/>
    </source>
</evidence>
<dbReference type="PROSITE" id="PS50922">
    <property type="entry name" value="TLC"/>
    <property type="match status" value="1"/>
</dbReference>
<dbReference type="AlphaFoldDB" id="A0A1E4TBF5"/>
<evidence type="ECO:0000256" key="4">
    <source>
        <dbReference type="ARBA" id="ARBA00022989"/>
    </source>
</evidence>
<evidence type="ECO:0000256" key="1">
    <source>
        <dbReference type="ARBA" id="ARBA00004141"/>
    </source>
</evidence>
<evidence type="ECO:0000256" key="7">
    <source>
        <dbReference type="SAM" id="MobiDB-lite"/>
    </source>
</evidence>
<dbReference type="GO" id="GO:0046513">
    <property type="term" value="P:ceramide biosynthetic process"/>
    <property type="evidence" value="ECO:0007669"/>
    <property type="project" value="InterPro"/>
</dbReference>
<gene>
    <name evidence="10" type="ORF">CANCADRAFT_133693</name>
</gene>
<feature type="domain" description="TLC" evidence="9">
    <location>
        <begin position="119"/>
        <end position="339"/>
    </location>
</feature>
<keyword evidence="3 6" id="KW-0812">Transmembrane</keyword>
<protein>
    <recommendedName>
        <fullName evidence="9">TLC domain-containing protein</fullName>
    </recommendedName>
</protein>
<comment type="subcellular location">
    <subcellularLocation>
        <location evidence="1">Membrane</location>
        <topology evidence="1">Multi-pass membrane protein</topology>
    </subcellularLocation>
</comment>
<sequence>MNKHSGISRSVPSVSRQHNVQTPSAPITDTFIKNQTPIFVLILSLAVAAYHLNPDDLILRSFFFLSYKQPNGTYLVGPLDLITSLSFTVLLTLARGLLMDHVFIPLAAALNVSPGKRAQRFAEQAWTFIYYTPLFIYGLIVYINSPYAFDKSNLWKDWPHLTLSHSFKLYYLIQVGFWLHQLYVLNIEERRKDYYQMLSHHICTSTLVLLSYYFHMFRVGHCILVLMDFVDITLPLAKMLKYTNHPTLCDCAFVNFIISWIVTRHYMYILLVWSVLYDASSLIPYGTCISPEGDFFNSSSPRCFTRSVHYTFVGMLCFIQILTILWFTAIVKVALKVLKGDGAEDSRSDDENED</sequence>
<dbReference type="SMART" id="SM00724">
    <property type="entry name" value="TLC"/>
    <property type="match status" value="1"/>
</dbReference>
<evidence type="ECO:0000259" key="9">
    <source>
        <dbReference type="PROSITE" id="PS50922"/>
    </source>
</evidence>
<evidence type="ECO:0000256" key="8">
    <source>
        <dbReference type="SAM" id="Phobius"/>
    </source>
</evidence>
<keyword evidence="4 8" id="KW-1133">Transmembrane helix</keyword>
<comment type="similarity">
    <text evidence="2">Belongs to the sphingosine N-acyltransferase family.</text>
</comment>
<feature type="transmembrane region" description="Helical" evidence="8">
    <location>
        <begin position="36"/>
        <end position="53"/>
    </location>
</feature>
<dbReference type="PANTHER" id="PTHR12560">
    <property type="entry name" value="LONGEVITY ASSURANCE FACTOR 1 LAG1"/>
    <property type="match status" value="1"/>
</dbReference>
<dbReference type="GO" id="GO:0050291">
    <property type="term" value="F:sphingosine N-acyltransferase activity"/>
    <property type="evidence" value="ECO:0007669"/>
    <property type="project" value="InterPro"/>
</dbReference>
<dbReference type="InterPro" id="IPR006634">
    <property type="entry name" value="TLC-dom"/>
</dbReference>